<keyword evidence="5" id="KW-1185">Reference proteome</keyword>
<dbReference type="SUPFAM" id="SSF56281">
    <property type="entry name" value="Metallo-hydrolase/oxidoreductase"/>
    <property type="match status" value="1"/>
</dbReference>
<sequence length="272" mass="30049">MVKELEITILAENNVEKMSLLAEHGLALYFEYNGKNYLFDTGQGKVLFHNVEKLGLDLKTVDTVFLSHGHNDHIGGLRDLLDLNPEIRVFAHSGVFLPKYKKVEGKLEFIGTTIKKSDLKNFAAAETTSAAAAGIYNTGVIPAPKESYLNSRYVIKKDGREEVDPFADDTSLYLETKKGIVILLGCSHKGVENIIDEILAEVGDKKIAAIIGGMHLKRASTAKIKELIKYFSKIDFNLLVPIHCTGRTAAVKFKEAFGSRVQLGSVGDKFEF</sequence>
<dbReference type="GO" id="GO:0016740">
    <property type="term" value="F:transferase activity"/>
    <property type="evidence" value="ECO:0007669"/>
    <property type="project" value="TreeGrafter"/>
</dbReference>
<dbReference type="InterPro" id="IPR052926">
    <property type="entry name" value="Metallo-beta-lactamase_dom"/>
</dbReference>
<gene>
    <name evidence="2" type="ORF">SAMN04488598_12037</name>
    <name evidence="3" type="ORF">SAMN04515652_12037</name>
</gene>
<evidence type="ECO:0000313" key="5">
    <source>
        <dbReference type="Proteomes" id="UP000199519"/>
    </source>
</evidence>
<evidence type="ECO:0000313" key="3">
    <source>
        <dbReference type="EMBL" id="SET05073.1"/>
    </source>
</evidence>
<dbReference type="Proteomes" id="UP000199519">
    <property type="component" value="Unassembled WGS sequence"/>
</dbReference>
<accession>A0A1I0BE03</accession>
<evidence type="ECO:0000313" key="4">
    <source>
        <dbReference type="Proteomes" id="UP000198612"/>
    </source>
</evidence>
<dbReference type="Proteomes" id="UP000198612">
    <property type="component" value="Unassembled WGS sequence"/>
</dbReference>
<dbReference type="PANTHER" id="PTHR13754:SF13">
    <property type="entry name" value="METALLO-BETA-LACTAMASE SUPERFAMILY PROTEIN (AFU_ORTHOLOGUE AFUA_3G07630)"/>
    <property type="match status" value="1"/>
</dbReference>
<dbReference type="EMBL" id="FNBJ01000020">
    <property type="protein sequence ID" value="SDF70364.1"/>
    <property type="molecule type" value="Genomic_DNA"/>
</dbReference>
<evidence type="ECO:0000313" key="2">
    <source>
        <dbReference type="EMBL" id="SDF70364.1"/>
    </source>
</evidence>
<dbReference type="InterPro" id="IPR001279">
    <property type="entry name" value="Metallo-B-lactamas"/>
</dbReference>
<dbReference type="Gene3D" id="3.60.15.10">
    <property type="entry name" value="Ribonuclease Z/Hydroxyacylglutathione hydrolase-like"/>
    <property type="match status" value="1"/>
</dbReference>
<dbReference type="RefSeq" id="WP_089720384.1">
    <property type="nucleotide sequence ID" value="NZ_FNBJ01000020.1"/>
</dbReference>
<dbReference type="CDD" id="cd07713">
    <property type="entry name" value="DHPS-like_MBL-fold"/>
    <property type="match status" value="1"/>
</dbReference>
<feature type="domain" description="Metallo-beta-lactamase" evidence="1">
    <location>
        <begin position="24"/>
        <end position="243"/>
    </location>
</feature>
<dbReference type="EMBL" id="FOHG01000020">
    <property type="protein sequence ID" value="SET05073.1"/>
    <property type="molecule type" value="Genomic_DNA"/>
</dbReference>
<dbReference type="InterPro" id="IPR036866">
    <property type="entry name" value="RibonucZ/Hydroxyglut_hydro"/>
</dbReference>
<proteinExistence type="predicted"/>
<dbReference type="PANTHER" id="PTHR13754">
    <property type="entry name" value="METALLO-BETA-LACTAMASE SUPERFAMILY PROTEIN"/>
    <property type="match status" value="1"/>
</dbReference>
<protein>
    <submittedName>
        <fullName evidence="3">7,8-dihydropterin-6-yl-methyl-4-(Beta-D-ribofuranosyl)aminobenzene 5'-phosphate synthase</fullName>
    </submittedName>
</protein>
<dbReference type="InterPro" id="IPR041712">
    <property type="entry name" value="DHPS-like_MBL-fold"/>
</dbReference>
<dbReference type="SMART" id="SM00849">
    <property type="entry name" value="Lactamase_B"/>
    <property type="match status" value="1"/>
</dbReference>
<dbReference type="AlphaFoldDB" id="A0A1I0BE03"/>
<name>A0A1I0BE03_9FIRM</name>
<organism evidence="3 4">
    <name type="scientific">Halanaerobium congolense</name>
    <dbReference type="NCBI Taxonomy" id="54121"/>
    <lineage>
        <taxon>Bacteria</taxon>
        <taxon>Bacillati</taxon>
        <taxon>Bacillota</taxon>
        <taxon>Clostridia</taxon>
        <taxon>Halanaerobiales</taxon>
        <taxon>Halanaerobiaceae</taxon>
        <taxon>Halanaerobium</taxon>
    </lineage>
</organism>
<dbReference type="Pfam" id="PF00753">
    <property type="entry name" value="Lactamase_B"/>
    <property type="match status" value="1"/>
</dbReference>
<reference evidence="4 5" key="1">
    <citation type="submission" date="2016-10" db="EMBL/GenBank/DDBJ databases">
        <authorList>
            <person name="Varghese N."/>
            <person name="Submissions S."/>
        </authorList>
    </citation>
    <scope>NUCLEOTIDE SEQUENCE [LARGE SCALE GENOMIC DNA]</scope>
    <source>
        <strain evidence="2 5">WG2</strain>
        <strain evidence="3 4">WG5</strain>
    </source>
</reference>
<evidence type="ECO:0000259" key="1">
    <source>
        <dbReference type="SMART" id="SM00849"/>
    </source>
</evidence>